<proteinExistence type="predicted"/>
<protein>
    <submittedName>
        <fullName evidence="3">ADP-heptose--lipooligosaccharide heptosyltransferase II</fullName>
    </submittedName>
</protein>
<dbReference type="Gene3D" id="3.40.50.2000">
    <property type="entry name" value="Glycogen Phosphorylase B"/>
    <property type="match status" value="2"/>
</dbReference>
<dbReference type="EMBL" id="CADCUP010000060">
    <property type="protein sequence ID" value="CAA9380083.1"/>
    <property type="molecule type" value="Genomic_DNA"/>
</dbReference>
<evidence type="ECO:0000256" key="2">
    <source>
        <dbReference type="ARBA" id="ARBA00022679"/>
    </source>
</evidence>
<dbReference type="GO" id="GO:0005829">
    <property type="term" value="C:cytosol"/>
    <property type="evidence" value="ECO:0007669"/>
    <property type="project" value="TreeGrafter"/>
</dbReference>
<reference evidence="3" key="1">
    <citation type="submission" date="2020-02" db="EMBL/GenBank/DDBJ databases">
        <authorList>
            <person name="Meier V. D."/>
        </authorList>
    </citation>
    <scope>NUCLEOTIDE SEQUENCE</scope>
    <source>
        <strain evidence="3">AVDCRST_MAG06</strain>
    </source>
</reference>
<dbReference type="PANTHER" id="PTHR30160:SF1">
    <property type="entry name" value="LIPOPOLYSACCHARIDE 1,2-N-ACETYLGLUCOSAMINETRANSFERASE-RELATED"/>
    <property type="match status" value="1"/>
</dbReference>
<dbReference type="CDD" id="cd03789">
    <property type="entry name" value="GT9_LPS_heptosyltransferase"/>
    <property type="match status" value="1"/>
</dbReference>
<evidence type="ECO:0000256" key="1">
    <source>
        <dbReference type="ARBA" id="ARBA00022676"/>
    </source>
</evidence>
<dbReference type="GO" id="GO:0008713">
    <property type="term" value="F:ADP-heptose-lipopolysaccharide heptosyltransferase activity"/>
    <property type="evidence" value="ECO:0007669"/>
    <property type="project" value="TreeGrafter"/>
</dbReference>
<dbReference type="GO" id="GO:0009244">
    <property type="term" value="P:lipopolysaccharide core region biosynthetic process"/>
    <property type="evidence" value="ECO:0007669"/>
    <property type="project" value="TreeGrafter"/>
</dbReference>
<dbReference type="PANTHER" id="PTHR30160">
    <property type="entry name" value="TETRAACYLDISACCHARIDE 4'-KINASE-RELATED"/>
    <property type="match status" value="1"/>
</dbReference>
<sequence>MSEVPHRVLVLRALGLGDLLAGVPALRAIRRGLPGHELVLAAPEPLRPLVELTGAVDRLLPTGELEPVGWRGPPPDVAVDLHGNGPASRVLLQALAPRRLVAFGHDGGPAWCTEEHERHRWCRLVGEALGVATDPDDLLLPMPRVGSPAPGAVVVHPGAASGSRRWPSRRYAAVARCLAEAGHSVVVTGSGAEHRLAAEVASRAGLPDEAVLAGRTDLAGLAALVAGARLLVAGDTGVAHLASAYRTSSVLLFGPTPPATWGPPPGPHTVLWHGAGPGDPHGSEVDPALARITVEEVVAAARLRLAARG</sequence>
<dbReference type="AlphaFoldDB" id="A0A6J4N7Y9"/>
<accession>A0A6J4N7Y9</accession>
<name>A0A6J4N7Y9_9ACTN</name>
<organism evidence="3">
    <name type="scientific">uncultured Nocardioides sp</name>
    <dbReference type="NCBI Taxonomy" id="198441"/>
    <lineage>
        <taxon>Bacteria</taxon>
        <taxon>Bacillati</taxon>
        <taxon>Actinomycetota</taxon>
        <taxon>Actinomycetes</taxon>
        <taxon>Propionibacteriales</taxon>
        <taxon>Nocardioidaceae</taxon>
        <taxon>Nocardioides</taxon>
        <taxon>environmental samples</taxon>
    </lineage>
</organism>
<dbReference type="InterPro" id="IPR051199">
    <property type="entry name" value="LPS_LOS_Heptosyltrfase"/>
</dbReference>
<keyword evidence="2 3" id="KW-0808">Transferase</keyword>
<dbReference type="SUPFAM" id="SSF53756">
    <property type="entry name" value="UDP-Glycosyltransferase/glycogen phosphorylase"/>
    <property type="match status" value="1"/>
</dbReference>
<dbReference type="RefSeq" id="WP_295657240.1">
    <property type="nucleotide sequence ID" value="NZ_CADCUP010000060.1"/>
</dbReference>
<gene>
    <name evidence="3" type="ORF">AVDCRST_MAG06-870</name>
</gene>
<evidence type="ECO:0000313" key="3">
    <source>
        <dbReference type="EMBL" id="CAA9380083.1"/>
    </source>
</evidence>
<dbReference type="InterPro" id="IPR002201">
    <property type="entry name" value="Glyco_trans_9"/>
</dbReference>
<keyword evidence="1" id="KW-0328">Glycosyltransferase</keyword>
<dbReference type="Pfam" id="PF01075">
    <property type="entry name" value="Glyco_transf_9"/>
    <property type="match status" value="1"/>
</dbReference>